<evidence type="ECO:0000313" key="1">
    <source>
        <dbReference type="EMBL" id="TXE26698.1"/>
    </source>
</evidence>
<dbReference type="SUPFAM" id="SSF56731">
    <property type="entry name" value="DNA primase core"/>
    <property type="match status" value="1"/>
</dbReference>
<dbReference type="Proteomes" id="UP000321307">
    <property type="component" value="Unassembled WGS sequence"/>
</dbReference>
<name>A0A9X9C1B6_9GAMM</name>
<gene>
    <name evidence="1" type="ORF">FOT63_20030</name>
</gene>
<dbReference type="RefSeq" id="WP_147838823.1">
    <property type="nucleotide sequence ID" value="NZ_VOUP01000013.1"/>
</dbReference>
<dbReference type="Gene3D" id="3.40.1360.10">
    <property type="match status" value="1"/>
</dbReference>
<dbReference type="AlphaFoldDB" id="A0A9X9C1B6"/>
<comment type="caution">
    <text evidence="1">The sequence shown here is derived from an EMBL/GenBank/DDBJ whole genome shotgun (WGS) entry which is preliminary data.</text>
</comment>
<dbReference type="InterPro" id="IPR034154">
    <property type="entry name" value="TOPRIM_DnaG/twinkle"/>
</dbReference>
<dbReference type="CDD" id="cd01029">
    <property type="entry name" value="TOPRIM_primases"/>
    <property type="match status" value="1"/>
</dbReference>
<sequence>MTNNMNIEIIQRLMRDFEFKERDKYLQSGKCPQCGKREMFTSIENPYVVKCGRENKCGLEIVTKEYYADLFNNWSDCYEVTPESPHAAADAYLSESRGLDISRFKGGYTQGSFAKSGMGSATVRFSLPGEAFWERLIDQPERFEQKANFRGRYGGQWWQAPGIEPEKAKTLWLVEGCIDALSLLQHGETAVSIMSSNNYPGEALAALRDKIGDSHKPALVWALDSDKAGQKALRKFVKRSQSEGWIARAAQIPQGKQKRDWNDLHLLGRLEPHHIKEYRYLGDLLLAESAADKALLMFGHTERTEFHLEFDDRLYWFKLDMERYMKAFGRIQDEDNRISEQEAKRKALKESGAINEIANCYPVPLYFQRSEPTDESWYYFRVSFPGATPTVKGTFTSAQIASAAEFKKRLLHIAKGAIYTGNTNQLDRIIRQDLPAIKEVQTQKFIGYNKEWRAWVFNSLAVSEGNVITLNSEDYFEVGKLSAKSLSSTPLLEINPDLTGFQRGWLDDLWVAFGEKGYIALAFWFGALYAEQLREKHKSFPFLEIVGEPGTGKSTLIDFLWKLCGRDDYEGFDPSKSTAAARARNFAQVGNLPVVLIEGDRSQDNAKLRGFDFDDLKPLYNGRGVRATGVKSNNNETYEPPFRGAIVIAQNADVDGSKALLERIVHIHTDKGGQSQQTREAAERLERMTVEQASGFILLAAMAESRVLATIDEYYPPAKAELEAHEQISHNRIAKNHAQLIALTRALSRVISIPEERVAKTCQAITALAVERRQAIREDHPLVLEFWETFDYLDGMDRYGLNHCGMERKENGGLCAINFQHINQTANLHRVSIPFNIQEVKTLLKGGISRPYVETKSVRSEVNKLHNMGKNSPSDTKLPIVVKCWVFRLPKEGEETNE</sequence>
<dbReference type="EMBL" id="VOUP01000013">
    <property type="protein sequence ID" value="TXE26698.1"/>
    <property type="molecule type" value="Genomic_DNA"/>
</dbReference>
<organism evidence="1 2">
    <name type="scientific">Serratia ureilytica</name>
    <dbReference type="NCBI Taxonomy" id="300181"/>
    <lineage>
        <taxon>Bacteria</taxon>
        <taxon>Pseudomonadati</taxon>
        <taxon>Pseudomonadota</taxon>
        <taxon>Gammaproteobacteria</taxon>
        <taxon>Enterobacterales</taxon>
        <taxon>Yersiniaceae</taxon>
        <taxon>Serratia</taxon>
    </lineage>
</organism>
<evidence type="ECO:0000313" key="2">
    <source>
        <dbReference type="Proteomes" id="UP000321307"/>
    </source>
</evidence>
<protein>
    <submittedName>
        <fullName evidence="1">Toprim domain-containing protein</fullName>
    </submittedName>
</protein>
<accession>A0A9X9C1B6</accession>
<dbReference type="Pfam" id="PF13155">
    <property type="entry name" value="Toprim_2"/>
    <property type="match status" value="1"/>
</dbReference>
<proteinExistence type="predicted"/>
<reference evidence="1 2" key="1">
    <citation type="submission" date="2019-07" db="EMBL/GenBank/DDBJ databases">
        <title>Serratia strains were isolated from fresh produce.</title>
        <authorList>
            <person name="Cho G.-S."/>
            <person name="Stein M."/>
            <person name="Lee W."/>
            <person name="Suh S.H."/>
            <person name="Franz C.M.A.P."/>
        </authorList>
    </citation>
    <scope>NUCLEOTIDE SEQUENCE [LARGE SCALE GENOMIC DNA]</scope>
    <source>
        <strain evidence="1 2">S17</strain>
    </source>
</reference>